<dbReference type="AlphaFoldDB" id="A0A1G2HUB4"/>
<dbReference type="EMBL" id="MHOR01000034">
    <property type="protein sequence ID" value="OGZ66136.1"/>
    <property type="molecule type" value="Genomic_DNA"/>
</dbReference>
<dbReference type="Pfam" id="PF00291">
    <property type="entry name" value="PALP"/>
    <property type="match status" value="1"/>
</dbReference>
<keyword evidence="2" id="KW-0663">Pyridoxal phosphate</keyword>
<evidence type="ECO:0000259" key="3">
    <source>
        <dbReference type="Pfam" id="PF00291"/>
    </source>
</evidence>
<dbReference type="Proteomes" id="UP000178380">
    <property type="component" value="Unassembled WGS sequence"/>
</dbReference>
<comment type="caution">
    <text evidence="4">The sequence shown here is derived from an EMBL/GenBank/DDBJ whole genome shotgun (WGS) entry which is preliminary data.</text>
</comment>
<dbReference type="PANTHER" id="PTHR10314">
    <property type="entry name" value="CYSTATHIONINE BETA-SYNTHASE"/>
    <property type="match status" value="1"/>
</dbReference>
<name>A0A1G2HUB4_9BACT</name>
<dbReference type="GO" id="GO:1901605">
    <property type="term" value="P:alpha-amino acid metabolic process"/>
    <property type="evidence" value="ECO:0007669"/>
    <property type="project" value="UniProtKB-ARBA"/>
</dbReference>
<proteinExistence type="predicted"/>
<comment type="cofactor">
    <cofactor evidence="1">
        <name>pyridoxal 5'-phosphate</name>
        <dbReference type="ChEBI" id="CHEBI:597326"/>
    </cofactor>
</comment>
<dbReference type="SUPFAM" id="SSF53686">
    <property type="entry name" value="Tryptophan synthase beta subunit-like PLP-dependent enzymes"/>
    <property type="match status" value="1"/>
</dbReference>
<dbReference type="CDD" id="cd00640">
    <property type="entry name" value="Trp-synth-beta_II"/>
    <property type="match status" value="1"/>
</dbReference>
<gene>
    <name evidence="4" type="ORF">A3C58_00685</name>
</gene>
<dbReference type="InterPro" id="IPR001926">
    <property type="entry name" value="TrpB-like_PALP"/>
</dbReference>
<evidence type="ECO:0000256" key="1">
    <source>
        <dbReference type="ARBA" id="ARBA00001933"/>
    </source>
</evidence>
<reference evidence="4 5" key="1">
    <citation type="journal article" date="2016" name="Nat. Commun.">
        <title>Thousands of microbial genomes shed light on interconnected biogeochemical processes in an aquifer system.</title>
        <authorList>
            <person name="Anantharaman K."/>
            <person name="Brown C.T."/>
            <person name="Hug L.A."/>
            <person name="Sharon I."/>
            <person name="Castelle C.J."/>
            <person name="Probst A.J."/>
            <person name="Thomas B.C."/>
            <person name="Singh A."/>
            <person name="Wilkins M.J."/>
            <person name="Karaoz U."/>
            <person name="Brodie E.L."/>
            <person name="Williams K.H."/>
            <person name="Hubbard S.S."/>
            <person name="Banfield J.F."/>
        </authorList>
    </citation>
    <scope>NUCLEOTIDE SEQUENCE [LARGE SCALE GENOMIC DNA]</scope>
</reference>
<dbReference type="InterPro" id="IPR050214">
    <property type="entry name" value="Cys_Synth/Cystath_Beta-Synth"/>
</dbReference>
<accession>A0A1G2HUB4</accession>
<evidence type="ECO:0000313" key="5">
    <source>
        <dbReference type="Proteomes" id="UP000178380"/>
    </source>
</evidence>
<dbReference type="Gene3D" id="3.40.50.1100">
    <property type="match status" value="2"/>
</dbReference>
<sequence>MAVKINKKPGNTPLLENKNIEETFNIAKVYIKDESKNPFGTVKDRRSYDIFQEANRLKVDKLVLITSGNNGYSLSQFAKESTVKVVCVVDKNINQEIKIKLKKAVYQVLELNLEHKILRPEELIAFSREKEDEVIWDVTNGYEESYNNIVDEIAQKIPYPEYIVVPLGSGGVFLGIVQELERKGTKTKVIGIGSQNTTHSFADKLSTPWTPYSRALEHYEKIGHSTYRLTEQEIKETYNKFKNIITCEPSSSVVFAALEKHHFKSTDTIVFLNSGKAGL</sequence>
<feature type="domain" description="Tryptophan synthase beta chain-like PALP" evidence="3">
    <location>
        <begin position="8"/>
        <end position="275"/>
    </location>
</feature>
<organism evidence="4 5">
    <name type="scientific">Candidatus Staskawiczbacteria bacterium RIFCSPHIGHO2_02_FULL_34_10</name>
    <dbReference type="NCBI Taxonomy" id="1802205"/>
    <lineage>
        <taxon>Bacteria</taxon>
        <taxon>Candidatus Staskawicziibacteriota</taxon>
    </lineage>
</organism>
<dbReference type="InterPro" id="IPR036052">
    <property type="entry name" value="TrpB-like_PALP_sf"/>
</dbReference>
<evidence type="ECO:0000313" key="4">
    <source>
        <dbReference type="EMBL" id="OGZ66136.1"/>
    </source>
</evidence>
<dbReference type="STRING" id="1802205.A3C58_00685"/>
<evidence type="ECO:0000256" key="2">
    <source>
        <dbReference type="ARBA" id="ARBA00022898"/>
    </source>
</evidence>
<protein>
    <recommendedName>
        <fullName evidence="3">Tryptophan synthase beta chain-like PALP domain-containing protein</fullName>
    </recommendedName>
</protein>